<dbReference type="InterPro" id="IPR002252">
    <property type="entry name" value="Glyco_hydro_36"/>
</dbReference>
<reference evidence="5" key="1">
    <citation type="submission" date="2019-02" db="EMBL/GenBank/DDBJ databases">
        <title>Glaciihabitans arcticus sp. nov., a psychrotolerant bacterium isolated from polar soil.</title>
        <authorList>
            <person name="Dahal R.H."/>
        </authorList>
    </citation>
    <scope>NUCLEOTIDE SEQUENCE [LARGE SCALE GENOMIC DNA]</scope>
    <source>
        <strain evidence="5">RP-3-7</strain>
    </source>
</reference>
<dbReference type="PANTHER" id="PTHR43053">
    <property type="entry name" value="GLYCOSIDASE FAMILY 31"/>
    <property type="match status" value="1"/>
</dbReference>
<gene>
    <name evidence="4" type="ORF">EYE40_03755</name>
</gene>
<dbReference type="CDD" id="cd14791">
    <property type="entry name" value="GH36"/>
    <property type="match status" value="1"/>
</dbReference>
<feature type="region of interest" description="Disordered" evidence="3">
    <location>
        <begin position="477"/>
        <end position="507"/>
    </location>
</feature>
<feature type="compositionally biased region" description="Low complexity" evidence="3">
    <location>
        <begin position="497"/>
        <end position="507"/>
    </location>
</feature>
<accession>A0A4Q9GVC3</accession>
<evidence type="ECO:0000256" key="1">
    <source>
        <dbReference type="ARBA" id="ARBA00022801"/>
    </source>
</evidence>
<keyword evidence="5" id="KW-1185">Reference proteome</keyword>
<dbReference type="GO" id="GO:0016052">
    <property type="term" value="P:carbohydrate catabolic process"/>
    <property type="evidence" value="ECO:0007669"/>
    <property type="project" value="InterPro"/>
</dbReference>
<dbReference type="Gene3D" id="3.20.20.70">
    <property type="entry name" value="Aldolase class I"/>
    <property type="match status" value="1"/>
</dbReference>
<evidence type="ECO:0000313" key="4">
    <source>
        <dbReference type="EMBL" id="TBN56583.1"/>
    </source>
</evidence>
<name>A0A4Q9GVC3_9MICO</name>
<protein>
    <submittedName>
        <fullName evidence="4">Alpha-galactosidase</fullName>
    </submittedName>
</protein>
<dbReference type="InterPro" id="IPR017853">
    <property type="entry name" value="GH"/>
</dbReference>
<dbReference type="EMBL" id="SISG01000001">
    <property type="protein sequence ID" value="TBN56583.1"/>
    <property type="molecule type" value="Genomic_DNA"/>
</dbReference>
<dbReference type="PANTHER" id="PTHR43053:SF3">
    <property type="entry name" value="ALPHA-GALACTOSIDASE C-RELATED"/>
    <property type="match status" value="1"/>
</dbReference>
<dbReference type="GO" id="GO:0004557">
    <property type="term" value="F:alpha-galactosidase activity"/>
    <property type="evidence" value="ECO:0007669"/>
    <property type="project" value="InterPro"/>
</dbReference>
<sequence>MLEDLIDSNAIVPVDGGWIAPAGPVEIKHPGALTFYRHGWNSWSPTGWSPLAESPMRIYGDPGRTLTADDAAHDDPTRHEGSAVGALDLADGRVLLLGALGLGSPRVGASVDTLWGYSEEPVEWFVGLGDEVTVFARYAELLTDRLGTPLARPIETLWCSWYSFFEDIDETTLRDTIDELGSLPLDVIQIDDGWETVVGDWTPNERFPTGMSGLADQIRDRGSLPGLWLAPLIALPGSTLATEHPDWLVHNESGQPLVAGFNWESHYFALDTTHPEVQQHLRAVFAEVTGWGFQYLKLDFLYAGALVGVRHENIPRERVYREALELIREVVGPDVYLLGCGAPLIPSIGVLDGARVGPDTGSDWAKPATISDPSHEGGLNGFAASVERLWMRDLFQVDPDVAFFRSTGTTLTEPQKQVIVDAARVAGFRSTSDPLAWLSDSERAELGEFFETSPGVTRLARYRYSVDGREVDFGPAIAESRSGRESLSESVARRAGRTGTAGPRSGS</sequence>
<proteinExistence type="predicted"/>
<dbReference type="AlphaFoldDB" id="A0A4Q9GVC3"/>
<dbReference type="Pfam" id="PF02065">
    <property type="entry name" value="Melibiase"/>
    <property type="match status" value="1"/>
</dbReference>
<organism evidence="4 5">
    <name type="scientific">Glaciihabitans arcticus</name>
    <dbReference type="NCBI Taxonomy" id="2668039"/>
    <lineage>
        <taxon>Bacteria</taxon>
        <taxon>Bacillati</taxon>
        <taxon>Actinomycetota</taxon>
        <taxon>Actinomycetes</taxon>
        <taxon>Micrococcales</taxon>
        <taxon>Microbacteriaceae</taxon>
        <taxon>Glaciihabitans</taxon>
    </lineage>
</organism>
<evidence type="ECO:0000313" key="5">
    <source>
        <dbReference type="Proteomes" id="UP000294194"/>
    </source>
</evidence>
<keyword evidence="2" id="KW-0326">Glycosidase</keyword>
<dbReference type="InterPro" id="IPR013785">
    <property type="entry name" value="Aldolase_TIM"/>
</dbReference>
<dbReference type="Proteomes" id="UP000294194">
    <property type="component" value="Unassembled WGS sequence"/>
</dbReference>
<evidence type="ECO:0000256" key="2">
    <source>
        <dbReference type="ARBA" id="ARBA00023295"/>
    </source>
</evidence>
<dbReference type="SUPFAM" id="SSF51445">
    <property type="entry name" value="(Trans)glycosidases"/>
    <property type="match status" value="1"/>
</dbReference>
<keyword evidence="1" id="KW-0378">Hydrolase</keyword>
<dbReference type="RefSeq" id="WP_130980693.1">
    <property type="nucleotide sequence ID" value="NZ_SISG01000001.1"/>
</dbReference>
<evidence type="ECO:0000256" key="3">
    <source>
        <dbReference type="SAM" id="MobiDB-lite"/>
    </source>
</evidence>
<comment type="caution">
    <text evidence="4">The sequence shown here is derived from an EMBL/GenBank/DDBJ whole genome shotgun (WGS) entry which is preliminary data.</text>
</comment>
<dbReference type="InterPro" id="IPR050985">
    <property type="entry name" value="Alpha-glycosidase_related"/>
</dbReference>